<dbReference type="Pfam" id="PF12464">
    <property type="entry name" value="Mac"/>
    <property type="match status" value="1"/>
</dbReference>
<dbReference type="InterPro" id="IPR018357">
    <property type="entry name" value="Hexapep_transf_CS"/>
</dbReference>
<dbReference type="PANTHER" id="PTHR43017:SF1">
    <property type="entry name" value="ACETYLTRANSFERASE YJL218W-RELATED"/>
    <property type="match status" value="1"/>
</dbReference>
<evidence type="ECO:0000256" key="3">
    <source>
        <dbReference type="ARBA" id="ARBA00022737"/>
    </source>
</evidence>
<dbReference type="PANTHER" id="PTHR43017">
    <property type="entry name" value="GALACTOSIDE O-ACETYLTRANSFERASE"/>
    <property type="match status" value="1"/>
</dbReference>
<dbReference type="Proteomes" id="UP001630969">
    <property type="component" value="Unassembled WGS sequence"/>
</dbReference>
<dbReference type="InterPro" id="IPR024688">
    <property type="entry name" value="Mac_dom"/>
</dbReference>
<comment type="caution">
    <text evidence="7">The sequence shown here is derived from an EMBL/GenBank/DDBJ whole genome shotgun (WGS) entry which is preliminary data.</text>
</comment>
<comment type="similarity">
    <text evidence="1 5">Belongs to the transferase hexapeptide repeat family.</text>
</comment>
<evidence type="ECO:0000259" key="6">
    <source>
        <dbReference type="SMART" id="SM01266"/>
    </source>
</evidence>
<feature type="domain" description="Maltose/galactoside acetyltransferase" evidence="6">
    <location>
        <begin position="4"/>
        <end position="58"/>
    </location>
</feature>
<evidence type="ECO:0000256" key="1">
    <source>
        <dbReference type="ARBA" id="ARBA00007274"/>
    </source>
</evidence>
<dbReference type="CDD" id="cd03357">
    <property type="entry name" value="LbH_MAT_GAT"/>
    <property type="match status" value="1"/>
</dbReference>
<name>A0ABW9GQN2_9GAMM</name>
<accession>A0ABW9GQN2</accession>
<sequence length="195" mass="21014">MSDWDKVLAGGPLDSQSEEIAGDRIRGQALLARLNASAAGDQALRQQICAELFGQCPQSCWISTPFTCEFGRNIHIGEQTFFNFNVTILDVGEVHIGSHVLLAPNVQIYTATHDMDYLARRNWTAYNKPVRIGDDCWIGGGAIICPGVTIGPRSIIGAGAVVTRDIPADSVAVGNPARVIRTLSPDEPRDQALLS</sequence>
<dbReference type="SMART" id="SM01266">
    <property type="entry name" value="Mac"/>
    <property type="match status" value="1"/>
</dbReference>
<gene>
    <name evidence="7" type="ORF">ACEUDJ_10210</name>
</gene>
<evidence type="ECO:0000313" key="7">
    <source>
        <dbReference type="EMBL" id="MFM4893232.1"/>
    </source>
</evidence>
<dbReference type="PROSITE" id="PS00101">
    <property type="entry name" value="HEXAPEP_TRANSFERASES"/>
    <property type="match status" value="1"/>
</dbReference>
<keyword evidence="3" id="KW-0677">Repeat</keyword>
<dbReference type="SUPFAM" id="SSF51161">
    <property type="entry name" value="Trimeric LpxA-like enzymes"/>
    <property type="match status" value="1"/>
</dbReference>
<evidence type="ECO:0000313" key="8">
    <source>
        <dbReference type="Proteomes" id="UP001630969"/>
    </source>
</evidence>
<dbReference type="InterPro" id="IPR011004">
    <property type="entry name" value="Trimer_LpxA-like_sf"/>
</dbReference>
<proteinExistence type="inferred from homology"/>
<dbReference type="EMBL" id="JBGXBU010000003">
    <property type="protein sequence ID" value="MFM4893232.1"/>
    <property type="molecule type" value="Genomic_DNA"/>
</dbReference>
<dbReference type="InterPro" id="IPR001451">
    <property type="entry name" value="Hexapep"/>
</dbReference>
<dbReference type="GeneID" id="97220481"/>
<organism evidence="7 8">
    <name type="scientific">Aeromonas bivalvium</name>
    <dbReference type="NCBI Taxonomy" id="440079"/>
    <lineage>
        <taxon>Bacteria</taxon>
        <taxon>Pseudomonadati</taxon>
        <taxon>Pseudomonadota</taxon>
        <taxon>Gammaproteobacteria</taxon>
        <taxon>Aeromonadales</taxon>
        <taxon>Aeromonadaceae</taxon>
        <taxon>Aeromonas</taxon>
    </lineage>
</organism>
<reference evidence="7 8" key="1">
    <citation type="submission" date="2024-09" db="EMBL/GenBank/DDBJ databases">
        <title>Aeromonas strains Genome sequencing and assembly.</title>
        <authorList>
            <person name="Hu X."/>
            <person name="Tang B."/>
        </authorList>
    </citation>
    <scope>NUCLEOTIDE SEQUENCE [LARGE SCALE GENOMIC DNA]</scope>
    <source>
        <strain evidence="7 8">NB23SCDHY001</strain>
    </source>
</reference>
<evidence type="ECO:0000256" key="2">
    <source>
        <dbReference type="ARBA" id="ARBA00022679"/>
    </source>
</evidence>
<dbReference type="GO" id="GO:0016746">
    <property type="term" value="F:acyltransferase activity"/>
    <property type="evidence" value="ECO:0007669"/>
    <property type="project" value="UniProtKB-KW"/>
</dbReference>
<keyword evidence="8" id="KW-1185">Reference proteome</keyword>
<evidence type="ECO:0000256" key="4">
    <source>
        <dbReference type="ARBA" id="ARBA00023315"/>
    </source>
</evidence>
<evidence type="ECO:0000256" key="5">
    <source>
        <dbReference type="RuleBase" id="RU367021"/>
    </source>
</evidence>
<dbReference type="Gene3D" id="2.160.10.10">
    <property type="entry name" value="Hexapeptide repeat proteins"/>
    <property type="match status" value="1"/>
</dbReference>
<dbReference type="RefSeq" id="WP_408789905.1">
    <property type="nucleotide sequence ID" value="NZ_JBGXBU010000003.1"/>
</dbReference>
<keyword evidence="4 5" id="KW-0012">Acyltransferase</keyword>
<dbReference type="Pfam" id="PF00132">
    <property type="entry name" value="Hexapep"/>
    <property type="match status" value="1"/>
</dbReference>
<dbReference type="InterPro" id="IPR039369">
    <property type="entry name" value="LacA-like"/>
</dbReference>
<keyword evidence="2 5" id="KW-0808">Transferase</keyword>
<dbReference type="EC" id="2.3.1.-" evidence="5"/>
<protein>
    <recommendedName>
        <fullName evidence="5">Acetyltransferase</fullName>
        <ecNumber evidence="5">2.3.1.-</ecNumber>
    </recommendedName>
</protein>